<keyword evidence="3 8" id="KW-0812">Transmembrane</keyword>
<keyword evidence="6 8" id="KW-1133">Transmembrane helix</keyword>
<dbReference type="InterPro" id="IPR011527">
    <property type="entry name" value="ABC1_TM_dom"/>
</dbReference>
<dbReference type="InterPro" id="IPR050173">
    <property type="entry name" value="ABC_transporter_C-like"/>
</dbReference>
<keyword evidence="7 8" id="KW-0472">Membrane</keyword>
<evidence type="ECO:0000256" key="2">
    <source>
        <dbReference type="ARBA" id="ARBA00022448"/>
    </source>
</evidence>
<gene>
    <name evidence="10" type="ORF">N0V93_010284</name>
</gene>
<dbReference type="EMBL" id="JAPEVB010000008">
    <property type="protein sequence ID" value="KAJ4385223.1"/>
    <property type="molecule type" value="Genomic_DNA"/>
</dbReference>
<dbReference type="PANTHER" id="PTHR24223:SF345">
    <property type="entry name" value="ABC MULTIDRUG TRANSPORTER (EUROFUNG)"/>
    <property type="match status" value="1"/>
</dbReference>
<dbReference type="OrthoDB" id="6500128at2759"/>
<feature type="transmembrane region" description="Helical" evidence="8">
    <location>
        <begin position="505"/>
        <end position="528"/>
    </location>
</feature>
<name>A0A9W8YHP1_9PEZI</name>
<proteinExistence type="predicted"/>
<protein>
    <recommendedName>
        <fullName evidence="9">ABC transmembrane type-1 domain-containing protein</fullName>
    </recommendedName>
</protein>
<feature type="transmembrane region" description="Helical" evidence="8">
    <location>
        <begin position="67"/>
        <end position="90"/>
    </location>
</feature>
<evidence type="ECO:0000256" key="4">
    <source>
        <dbReference type="ARBA" id="ARBA00022741"/>
    </source>
</evidence>
<dbReference type="Gene3D" id="1.20.1560.10">
    <property type="entry name" value="ABC transporter type 1, transmembrane domain"/>
    <property type="match status" value="1"/>
</dbReference>
<keyword evidence="11" id="KW-1185">Reference proteome</keyword>
<feature type="transmembrane region" description="Helical" evidence="8">
    <location>
        <begin position="34"/>
        <end position="55"/>
    </location>
</feature>
<dbReference type="FunFam" id="1.20.1560.10:FF:000055">
    <property type="entry name" value="ABC multidrug transporter (Eurofung)"/>
    <property type="match status" value="1"/>
</dbReference>
<dbReference type="InterPro" id="IPR056227">
    <property type="entry name" value="TMD0_ABC"/>
</dbReference>
<evidence type="ECO:0000259" key="9">
    <source>
        <dbReference type="PROSITE" id="PS50929"/>
    </source>
</evidence>
<dbReference type="GO" id="GO:0016020">
    <property type="term" value="C:membrane"/>
    <property type="evidence" value="ECO:0007669"/>
    <property type="project" value="UniProtKB-SubCell"/>
</dbReference>
<dbReference type="InterPro" id="IPR044746">
    <property type="entry name" value="ABCC_6TM_D1"/>
</dbReference>
<evidence type="ECO:0000313" key="11">
    <source>
        <dbReference type="Proteomes" id="UP001140453"/>
    </source>
</evidence>
<evidence type="ECO:0000256" key="6">
    <source>
        <dbReference type="ARBA" id="ARBA00022989"/>
    </source>
</evidence>
<keyword evidence="5" id="KW-0067">ATP-binding</keyword>
<evidence type="ECO:0000256" key="5">
    <source>
        <dbReference type="ARBA" id="ARBA00022840"/>
    </source>
</evidence>
<dbReference type="Gene3D" id="3.40.50.300">
    <property type="entry name" value="P-loop containing nucleotide triphosphate hydrolases"/>
    <property type="match status" value="1"/>
</dbReference>
<accession>A0A9W8YHP1</accession>
<dbReference type="SUPFAM" id="SSF52540">
    <property type="entry name" value="P-loop containing nucleoside triphosphate hydrolases"/>
    <property type="match status" value="1"/>
</dbReference>
<evidence type="ECO:0000256" key="1">
    <source>
        <dbReference type="ARBA" id="ARBA00004141"/>
    </source>
</evidence>
<reference evidence="10" key="1">
    <citation type="submission" date="2022-10" db="EMBL/GenBank/DDBJ databases">
        <title>Tapping the CABI collections for fungal endophytes: first genome assemblies for Collariella, Neodidymelliopsis, Ascochyta clinopodiicola, Didymella pomorum, Didymosphaeria variabile, Neocosmospora piperis and Neocucurbitaria cava.</title>
        <authorList>
            <person name="Hill R."/>
        </authorList>
    </citation>
    <scope>NUCLEOTIDE SEQUENCE</scope>
    <source>
        <strain evidence="10">IMI 355082</strain>
    </source>
</reference>
<dbReference type="InterPro" id="IPR036640">
    <property type="entry name" value="ABC1_TM_sf"/>
</dbReference>
<keyword evidence="4" id="KW-0547">Nucleotide-binding</keyword>
<dbReference type="AlphaFoldDB" id="A0A9W8YHP1"/>
<dbReference type="GO" id="GO:0140359">
    <property type="term" value="F:ABC-type transporter activity"/>
    <property type="evidence" value="ECO:0007669"/>
    <property type="project" value="InterPro"/>
</dbReference>
<dbReference type="InterPro" id="IPR027417">
    <property type="entry name" value="P-loop_NTPase"/>
</dbReference>
<evidence type="ECO:0000256" key="8">
    <source>
        <dbReference type="SAM" id="Phobius"/>
    </source>
</evidence>
<dbReference type="GO" id="GO:0005524">
    <property type="term" value="F:ATP binding"/>
    <property type="evidence" value="ECO:0007669"/>
    <property type="project" value="UniProtKB-KW"/>
</dbReference>
<dbReference type="CDD" id="cd18579">
    <property type="entry name" value="ABC_6TM_ABCC_D1"/>
    <property type="match status" value="1"/>
</dbReference>
<dbReference type="Proteomes" id="UP001140453">
    <property type="component" value="Unassembled WGS sequence"/>
</dbReference>
<dbReference type="Pfam" id="PF00664">
    <property type="entry name" value="ABC_membrane"/>
    <property type="match status" value="1"/>
</dbReference>
<evidence type="ECO:0000256" key="7">
    <source>
        <dbReference type="ARBA" id="ARBA00023136"/>
    </source>
</evidence>
<organism evidence="10 11">
    <name type="scientific">Gnomoniopsis smithogilvyi</name>
    <dbReference type="NCBI Taxonomy" id="1191159"/>
    <lineage>
        <taxon>Eukaryota</taxon>
        <taxon>Fungi</taxon>
        <taxon>Dikarya</taxon>
        <taxon>Ascomycota</taxon>
        <taxon>Pezizomycotina</taxon>
        <taxon>Sordariomycetes</taxon>
        <taxon>Sordariomycetidae</taxon>
        <taxon>Diaporthales</taxon>
        <taxon>Gnomoniaceae</taxon>
        <taxon>Gnomoniopsis</taxon>
    </lineage>
</organism>
<feature type="domain" description="ABC transmembrane type-1" evidence="9">
    <location>
        <begin position="293"/>
        <end position="568"/>
    </location>
</feature>
<dbReference type="Pfam" id="PF24357">
    <property type="entry name" value="TMD0_ABC"/>
    <property type="match status" value="1"/>
</dbReference>
<dbReference type="PANTHER" id="PTHR24223">
    <property type="entry name" value="ATP-BINDING CASSETTE SUB-FAMILY C"/>
    <property type="match status" value="1"/>
</dbReference>
<keyword evidence="2" id="KW-0813">Transport</keyword>
<evidence type="ECO:0000256" key="3">
    <source>
        <dbReference type="ARBA" id="ARBA00022692"/>
    </source>
</evidence>
<comment type="caution">
    <text evidence="10">The sequence shown here is derived from an EMBL/GenBank/DDBJ whole genome shotgun (WGS) entry which is preliminary data.</text>
</comment>
<evidence type="ECO:0000313" key="10">
    <source>
        <dbReference type="EMBL" id="KAJ4385223.1"/>
    </source>
</evidence>
<dbReference type="SUPFAM" id="SSF90123">
    <property type="entry name" value="ABC transporter transmembrane region"/>
    <property type="match status" value="1"/>
</dbReference>
<sequence>MAVTNSSGCDDFNFRPVSGCRGDFDFSLVFEHTILSLAPSSVFLLLAAARLFTLLRRRKHKIATGRAFQLCKLGAVACYAAVQTALLVAWTRPGASGTRASLAAAVLDLVDVLALAALSWLEHAYSPRPSTLINVYLLASLVFDAVQLRTLWLIDQRHPDNVLPAEFSSALVIKTSILFLEAVEKGQFLPPEEWTSRSPEETAVVFSRSLLIWLRGILAKGRRTLLSPTDLDPLREGLGTARLSQSFQAIWHQNDKLEQNSTRPLASPSSPKLVLVLVRTLKFSLLAPVIPRLVQTAFTLCQPLLLREFLRYLDGHRTFVGSTGYGFIIVYGLVYLGLAISACIYWRLTYKCLVQMRGCLVAAVFEKTTRIDPSQYDMTAPVSLVSTDMERIIAGCKDVHEVWANALQVAIAIWLLYLELGIACVAPAVVATVSSIGSFLMSSCADHAQVSWMEATQERVGATAKAIAGIRSIKLLGLSNGVLDFLQRLRDAELHSARHFRYIEVLTATISFMKLLLSPVFTFMVFMLQAQHSGSQLDTVSAFTSLALLNLMTQPLVWLFQAVPRLMASLGCLRRVQSYLHAPQKALRNLHVTGPVGDKNSSSGKSINEDKAPNLVVNILAPKAFTVQNGQFAWNSTKPVMVGVNLDAPANQLTMIIGPVGSEKSILAKALIGELPHSSGTVSLGM</sequence>
<feature type="transmembrane region" description="Helical" evidence="8">
    <location>
        <begin position="540"/>
        <end position="560"/>
    </location>
</feature>
<comment type="subcellular location">
    <subcellularLocation>
        <location evidence="1">Membrane</location>
        <topology evidence="1">Multi-pass membrane protein</topology>
    </subcellularLocation>
</comment>
<dbReference type="PROSITE" id="PS50929">
    <property type="entry name" value="ABC_TM1F"/>
    <property type="match status" value="1"/>
</dbReference>
<feature type="transmembrane region" description="Helical" evidence="8">
    <location>
        <begin position="325"/>
        <end position="348"/>
    </location>
</feature>